<dbReference type="PANTHER" id="PTHR33510">
    <property type="entry name" value="PROTEIN TIC 20-II, CHLOROPLASTIC"/>
    <property type="match status" value="1"/>
</dbReference>
<comment type="subcellular location">
    <subcellularLocation>
        <location evidence="1">Plastid</location>
        <location evidence="1">Chloroplast inner membrane</location>
        <topology evidence="1">Multi-pass membrane protein</topology>
    </subcellularLocation>
    <subcellularLocation>
        <location evidence="7">Plastid</location>
        <location evidence="7">Chloroplast membrane</location>
        <topology evidence="7">Multi-pass membrane protein</topology>
    </subcellularLocation>
</comment>
<dbReference type="Proteomes" id="UP000823749">
    <property type="component" value="Chromosome 3"/>
</dbReference>
<organism evidence="8 9">
    <name type="scientific">Rhododendron griersonianum</name>
    <dbReference type="NCBI Taxonomy" id="479676"/>
    <lineage>
        <taxon>Eukaryota</taxon>
        <taxon>Viridiplantae</taxon>
        <taxon>Streptophyta</taxon>
        <taxon>Embryophyta</taxon>
        <taxon>Tracheophyta</taxon>
        <taxon>Spermatophyta</taxon>
        <taxon>Magnoliopsida</taxon>
        <taxon>eudicotyledons</taxon>
        <taxon>Gunneridae</taxon>
        <taxon>Pentapetalae</taxon>
        <taxon>asterids</taxon>
        <taxon>Ericales</taxon>
        <taxon>Ericaceae</taxon>
        <taxon>Ericoideae</taxon>
        <taxon>Rhodoreae</taxon>
        <taxon>Rhododendron</taxon>
    </lineage>
</organism>
<feature type="transmembrane region" description="Helical" evidence="7">
    <location>
        <begin position="210"/>
        <end position="229"/>
    </location>
</feature>
<reference evidence="8" key="1">
    <citation type="submission" date="2020-08" db="EMBL/GenBank/DDBJ databases">
        <title>Plant Genome Project.</title>
        <authorList>
            <person name="Zhang R.-G."/>
        </authorList>
    </citation>
    <scope>NUCLEOTIDE SEQUENCE</scope>
    <source>
        <strain evidence="8">WSP0</strain>
        <tissue evidence="8">Leaf</tissue>
    </source>
</reference>
<dbReference type="PANTHER" id="PTHR33510:SF12">
    <property type="entry name" value="PROTEIN TIC 20-IV, CHLOROPLASTIC"/>
    <property type="match status" value="1"/>
</dbReference>
<name>A0AAV6L5Y0_9ERIC</name>
<feature type="transmembrane region" description="Helical" evidence="7">
    <location>
        <begin position="235"/>
        <end position="253"/>
    </location>
</feature>
<dbReference type="EMBL" id="JACTNZ010000003">
    <property type="protein sequence ID" value="KAG5559362.1"/>
    <property type="molecule type" value="Genomic_DNA"/>
</dbReference>
<comment type="caution">
    <text evidence="8">The sequence shown here is derived from an EMBL/GenBank/DDBJ whole genome shotgun (WGS) entry which is preliminary data.</text>
</comment>
<accession>A0AAV6L5Y0</accession>
<sequence>MILNGCSLVTPSISPNVFNSKSRFSGSYGGIPPLPSRVSNRSIRSSWKPFQGLTLQSSIGNTRLHHLVAASTPFFSGNDCSFACSTIPTVGRQKLRPFLAPPRSSIEMPWSIRYPASKGEKVKWWCRTLACLPYIISLRDTWKYWEAAYRLYPSLEQFEFLTSGFYRAFDKLPRWFVMVYFTAAYLGVVRRKELPHFLRFNTVMSMLMENAIQILETAISFFPCALFLGRTGYQHFWIGLGVVYMLTMLVFCASQKLRDCFEFVGFRKIVLSLSSFSFTLGLWWGQILSTARMLYVV</sequence>
<feature type="transmembrane region" description="Helical" evidence="7">
    <location>
        <begin position="172"/>
        <end position="189"/>
    </location>
</feature>
<evidence type="ECO:0000256" key="1">
    <source>
        <dbReference type="ARBA" id="ARBA00004478"/>
    </source>
</evidence>
<evidence type="ECO:0000256" key="5">
    <source>
        <dbReference type="ARBA" id="ARBA00022989"/>
    </source>
</evidence>
<protein>
    <recommendedName>
        <fullName evidence="7">Protein TIC 20</fullName>
    </recommendedName>
</protein>
<keyword evidence="7" id="KW-0934">Plastid</keyword>
<evidence type="ECO:0000313" key="9">
    <source>
        <dbReference type="Proteomes" id="UP000823749"/>
    </source>
</evidence>
<keyword evidence="5 7" id="KW-1133">Transmembrane helix</keyword>
<gene>
    <name evidence="8" type="ORF">RHGRI_009040</name>
</gene>
<keyword evidence="6 7" id="KW-0472">Membrane</keyword>
<evidence type="ECO:0000256" key="4">
    <source>
        <dbReference type="ARBA" id="ARBA00022780"/>
    </source>
</evidence>
<evidence type="ECO:0000256" key="2">
    <source>
        <dbReference type="ARBA" id="ARBA00009596"/>
    </source>
</evidence>
<keyword evidence="7" id="KW-0150">Chloroplast</keyword>
<evidence type="ECO:0000256" key="7">
    <source>
        <dbReference type="RuleBase" id="RU367003"/>
    </source>
</evidence>
<dbReference type="Pfam" id="PF16166">
    <property type="entry name" value="TIC20"/>
    <property type="match status" value="1"/>
</dbReference>
<keyword evidence="4" id="KW-1001">Plastid inner membrane</keyword>
<evidence type="ECO:0000313" key="8">
    <source>
        <dbReference type="EMBL" id="KAG5559362.1"/>
    </source>
</evidence>
<dbReference type="AlphaFoldDB" id="A0AAV6L5Y0"/>
<comment type="similarity">
    <text evidence="2 7">Belongs to the Tic20 family.</text>
</comment>
<keyword evidence="3 7" id="KW-0812">Transmembrane</keyword>
<comment type="function">
    <text evidence="7">Involved in protein precursor import into chloroplasts.</text>
</comment>
<proteinExistence type="inferred from homology"/>
<feature type="transmembrane region" description="Helical" evidence="7">
    <location>
        <begin position="265"/>
        <end position="285"/>
    </location>
</feature>
<evidence type="ECO:0000256" key="6">
    <source>
        <dbReference type="ARBA" id="ARBA00023136"/>
    </source>
</evidence>
<keyword evidence="9" id="KW-1185">Reference proteome</keyword>
<dbReference type="InterPro" id="IPR005691">
    <property type="entry name" value="Tic20"/>
</dbReference>
<dbReference type="GO" id="GO:0009706">
    <property type="term" value="C:chloroplast inner membrane"/>
    <property type="evidence" value="ECO:0007669"/>
    <property type="project" value="UniProtKB-SubCell"/>
</dbReference>
<evidence type="ECO:0000256" key="3">
    <source>
        <dbReference type="ARBA" id="ARBA00022692"/>
    </source>
</evidence>